<feature type="transmembrane region" description="Helical" evidence="1">
    <location>
        <begin position="76"/>
        <end position="94"/>
    </location>
</feature>
<feature type="transmembrane region" description="Helical" evidence="1">
    <location>
        <begin position="319"/>
        <end position="342"/>
    </location>
</feature>
<evidence type="ECO:0000313" key="2">
    <source>
        <dbReference type="EMBL" id="MFC0559632.1"/>
    </source>
</evidence>
<comment type="caution">
    <text evidence="2">The sequence shown here is derived from an EMBL/GenBank/DDBJ whole genome shotgun (WGS) entry which is preliminary data.</text>
</comment>
<proteinExistence type="predicted"/>
<accession>A0ABV6NFT7</accession>
<dbReference type="Proteomes" id="UP001589833">
    <property type="component" value="Unassembled WGS sequence"/>
</dbReference>
<gene>
    <name evidence="2" type="ORF">ACFFH4_11305</name>
</gene>
<feature type="transmembrane region" description="Helical" evidence="1">
    <location>
        <begin position="133"/>
        <end position="153"/>
    </location>
</feature>
<evidence type="ECO:0000313" key="3">
    <source>
        <dbReference type="Proteomes" id="UP001589833"/>
    </source>
</evidence>
<feature type="transmembrane region" description="Helical" evidence="1">
    <location>
        <begin position="478"/>
        <end position="498"/>
    </location>
</feature>
<feature type="transmembrane region" description="Helical" evidence="1">
    <location>
        <begin position="362"/>
        <end position="387"/>
    </location>
</feature>
<organism evidence="2 3">
    <name type="scientific">Halalkalibacter alkalisediminis</name>
    <dbReference type="NCBI Taxonomy" id="935616"/>
    <lineage>
        <taxon>Bacteria</taxon>
        <taxon>Bacillati</taxon>
        <taxon>Bacillota</taxon>
        <taxon>Bacilli</taxon>
        <taxon>Bacillales</taxon>
        <taxon>Bacillaceae</taxon>
        <taxon>Halalkalibacter</taxon>
    </lineage>
</organism>
<name>A0ABV6NFT7_9BACI</name>
<feature type="transmembrane region" description="Helical" evidence="1">
    <location>
        <begin position="394"/>
        <end position="417"/>
    </location>
</feature>
<protein>
    <submittedName>
        <fullName evidence="2">Uncharacterized protein</fullName>
    </submittedName>
</protein>
<feature type="transmembrane region" description="Helical" evidence="1">
    <location>
        <begin position="214"/>
        <end position="238"/>
    </location>
</feature>
<feature type="transmembrane region" description="Helical" evidence="1">
    <location>
        <begin position="245"/>
        <end position="267"/>
    </location>
</feature>
<feature type="transmembrane region" description="Helical" evidence="1">
    <location>
        <begin position="174"/>
        <end position="194"/>
    </location>
</feature>
<evidence type="ECO:0000256" key="1">
    <source>
        <dbReference type="SAM" id="Phobius"/>
    </source>
</evidence>
<feature type="transmembrane region" description="Helical" evidence="1">
    <location>
        <begin position="101"/>
        <end position="127"/>
    </location>
</feature>
<dbReference type="EMBL" id="JBHLTR010000015">
    <property type="protein sequence ID" value="MFC0559632.1"/>
    <property type="molecule type" value="Genomic_DNA"/>
</dbReference>
<feature type="transmembrane region" description="Helical" evidence="1">
    <location>
        <begin position="287"/>
        <end position="312"/>
    </location>
</feature>
<keyword evidence="1" id="KW-0812">Transmembrane</keyword>
<feature type="transmembrane region" description="Helical" evidence="1">
    <location>
        <begin position="49"/>
        <end position="70"/>
    </location>
</feature>
<keyword evidence="3" id="KW-1185">Reference proteome</keyword>
<keyword evidence="1" id="KW-1133">Transmembrane helix</keyword>
<sequence>MKRGHMGRSFDFSLDLIIFLYSSLTETLKYKINSSTIRSKEMTITLQKLTKLLGVLCYLTSILYLIELFMPSDLLRLIYSGIAFILLVSTLFFLTSVNRLIVLALIGTGIICFYIEQTSILTALSGFGENINLLSLFLLIPIIGTFMSTAGYLSALKHTVQSNQHKSGQHPYRFSFILTGSISILLNFGSMAIVKRIITESFSGYQKKKLTLTIMRAFATSMLWSPYFVNVGLVLVLFDLSWFDIGGFGFMLGIIYIVYCAIMFRFISFSDDPRIEQETEIETDKQVSSSLLPFFTFSTVLISLSFILDYLLAVKMLTIVSLLAIVLPFLWAFFTRIFKTFFQDVTEQVLHSFDLLKNELAVFISAGFLGMAMASTDIGIFLSTVLFQASFDSVFLLSLLLIIVATVLAQIGIHPVIIVIGIGNALSPDKFGVSPEYLALVLLVAWTVSTQISPFSGQVLMASRLMEQPTKIIVKQNFVFISILAIILTSVLYGFNLLGWI</sequence>
<reference evidence="2 3" key="1">
    <citation type="submission" date="2024-09" db="EMBL/GenBank/DDBJ databases">
        <authorList>
            <person name="Sun Q."/>
            <person name="Mori K."/>
        </authorList>
    </citation>
    <scope>NUCLEOTIDE SEQUENCE [LARGE SCALE GENOMIC DNA]</scope>
    <source>
        <strain evidence="2 3">NCAIM B.02301</strain>
    </source>
</reference>
<feature type="transmembrane region" description="Helical" evidence="1">
    <location>
        <begin position="437"/>
        <end position="457"/>
    </location>
</feature>
<keyword evidence="1" id="KW-0472">Membrane</keyword>